<dbReference type="InterPro" id="IPR036390">
    <property type="entry name" value="WH_DNA-bd_sf"/>
</dbReference>
<evidence type="ECO:0000313" key="5">
    <source>
        <dbReference type="EMBL" id="KAB1439720.1"/>
    </source>
</evidence>
<dbReference type="GO" id="GO:0003700">
    <property type="term" value="F:DNA-binding transcription factor activity"/>
    <property type="evidence" value="ECO:0007669"/>
    <property type="project" value="InterPro"/>
</dbReference>
<dbReference type="InterPro" id="IPR036388">
    <property type="entry name" value="WH-like_DNA-bd_sf"/>
</dbReference>
<evidence type="ECO:0000259" key="4">
    <source>
        <dbReference type="PROSITE" id="PS50987"/>
    </source>
</evidence>
<keyword evidence="2" id="KW-0238">DNA-binding</keyword>
<evidence type="ECO:0000256" key="3">
    <source>
        <dbReference type="ARBA" id="ARBA00023163"/>
    </source>
</evidence>
<comment type="caution">
    <text evidence="5">The sequence shown here is derived from an EMBL/GenBank/DDBJ whole genome shotgun (WGS) entry which is preliminary data.</text>
</comment>
<feature type="domain" description="HTH arsR-type" evidence="4">
    <location>
        <begin position="1"/>
        <end position="87"/>
    </location>
</feature>
<dbReference type="PANTHER" id="PTHR33154:SF18">
    <property type="entry name" value="ARSENICAL RESISTANCE OPERON REPRESSOR"/>
    <property type="match status" value="1"/>
</dbReference>
<dbReference type="NCBIfam" id="NF033788">
    <property type="entry name" value="HTH_metalloreg"/>
    <property type="match status" value="1"/>
</dbReference>
<dbReference type="RefSeq" id="WP_151142510.1">
    <property type="nucleotide sequence ID" value="NZ_WAGX01000004.1"/>
</dbReference>
<accession>A0A7V7QM73</accession>
<dbReference type="OrthoDB" id="9798835at2"/>
<dbReference type="SUPFAM" id="SSF46785">
    <property type="entry name" value="Winged helix' DNA-binding domain"/>
    <property type="match status" value="1"/>
</dbReference>
<dbReference type="InterPro" id="IPR051081">
    <property type="entry name" value="HTH_MetalResp_TranReg"/>
</dbReference>
<dbReference type="PRINTS" id="PR00778">
    <property type="entry name" value="HTHARSR"/>
</dbReference>
<keyword evidence="3" id="KW-0804">Transcription</keyword>
<sequence>MVDIFKALSEDSRLRILSLILEGELCVCEIEACLKMTQSNASRHLTVLKKSGILESYKHAQWTYYKISNGFIQENKELWEYLKIKLIKLPSYLSDYEAYQKCKTQELCNCNKRPH</sequence>
<evidence type="ECO:0000313" key="6">
    <source>
        <dbReference type="Proteomes" id="UP000461768"/>
    </source>
</evidence>
<dbReference type="PROSITE" id="PS50987">
    <property type="entry name" value="HTH_ARSR_2"/>
    <property type="match status" value="1"/>
</dbReference>
<name>A0A7V7QM73_9FIRM</name>
<gene>
    <name evidence="5" type="ORF">F7O84_04850</name>
</gene>
<dbReference type="PANTHER" id="PTHR33154">
    <property type="entry name" value="TRANSCRIPTIONAL REGULATOR, ARSR FAMILY"/>
    <property type="match status" value="1"/>
</dbReference>
<evidence type="ECO:0000256" key="2">
    <source>
        <dbReference type="ARBA" id="ARBA00023125"/>
    </source>
</evidence>
<dbReference type="Gene3D" id="1.10.10.10">
    <property type="entry name" value="Winged helix-like DNA-binding domain superfamily/Winged helix DNA-binding domain"/>
    <property type="match status" value="1"/>
</dbReference>
<dbReference type="Proteomes" id="UP000461768">
    <property type="component" value="Unassembled WGS sequence"/>
</dbReference>
<dbReference type="AlphaFoldDB" id="A0A7V7QM73"/>
<evidence type="ECO:0000256" key="1">
    <source>
        <dbReference type="ARBA" id="ARBA00023015"/>
    </source>
</evidence>
<dbReference type="InterPro" id="IPR011991">
    <property type="entry name" value="ArsR-like_HTH"/>
</dbReference>
<proteinExistence type="predicted"/>
<dbReference type="SMART" id="SM00418">
    <property type="entry name" value="HTH_ARSR"/>
    <property type="match status" value="1"/>
</dbReference>
<reference evidence="5 6" key="2">
    <citation type="submission" date="2020-02" db="EMBL/GenBank/DDBJ databases">
        <title>Candidatus Galacturonibacter soehngenii shows hetero-acetogenic catabolism of galacturonic acid but lacks a canonical carbon monoxide dehydrogenase/acetyl-CoA synthase complex.</title>
        <authorList>
            <person name="Diender M."/>
            <person name="Stouten G.R."/>
            <person name="Petersen J.F."/>
            <person name="Nielsen P.H."/>
            <person name="Dueholm M.S."/>
            <person name="Pronk J.T."/>
            <person name="Van Loosdrecht M.C.M."/>
        </authorList>
    </citation>
    <scope>NUCLEOTIDE SEQUENCE [LARGE SCALE GENOMIC DNA]</scope>
    <source>
        <strain evidence="5">GalUA</strain>
    </source>
</reference>
<dbReference type="Pfam" id="PF01022">
    <property type="entry name" value="HTH_5"/>
    <property type="match status" value="1"/>
</dbReference>
<dbReference type="GO" id="GO:0003677">
    <property type="term" value="F:DNA binding"/>
    <property type="evidence" value="ECO:0007669"/>
    <property type="project" value="UniProtKB-KW"/>
</dbReference>
<reference evidence="5 6" key="1">
    <citation type="submission" date="2019-09" db="EMBL/GenBank/DDBJ databases">
        <authorList>
            <person name="Valk L.C."/>
        </authorList>
    </citation>
    <scope>NUCLEOTIDE SEQUENCE [LARGE SCALE GENOMIC DNA]</scope>
    <source>
        <strain evidence="5">GalUA</strain>
    </source>
</reference>
<protein>
    <submittedName>
        <fullName evidence="5">Winged helix-turn-helix transcriptional regulator</fullName>
    </submittedName>
</protein>
<dbReference type="CDD" id="cd00090">
    <property type="entry name" value="HTH_ARSR"/>
    <property type="match status" value="1"/>
</dbReference>
<dbReference type="InterPro" id="IPR001845">
    <property type="entry name" value="HTH_ArsR_DNA-bd_dom"/>
</dbReference>
<dbReference type="EMBL" id="WAGX01000004">
    <property type="protein sequence ID" value="KAB1439720.1"/>
    <property type="molecule type" value="Genomic_DNA"/>
</dbReference>
<organism evidence="5 6">
    <name type="scientific">Candidatus Galacturonatibacter soehngenii</name>
    <dbReference type="NCBI Taxonomy" id="2307010"/>
    <lineage>
        <taxon>Bacteria</taxon>
        <taxon>Bacillati</taxon>
        <taxon>Bacillota</taxon>
        <taxon>Clostridia</taxon>
        <taxon>Lachnospirales</taxon>
        <taxon>Lachnospiraceae</taxon>
        <taxon>Candidatus Galacturonatibacter</taxon>
    </lineage>
</organism>
<keyword evidence="6" id="KW-1185">Reference proteome</keyword>
<keyword evidence="1" id="KW-0805">Transcription regulation</keyword>